<reference evidence="1 2" key="1">
    <citation type="submission" date="2017-02" db="EMBL/GenBank/DDBJ databases">
        <title>Draft genome of Saccharomonospora sp. 154.</title>
        <authorList>
            <person name="Alonso-Carmona G.S."/>
            <person name="De La Haba R."/>
            <person name="Vera-Gargallo B."/>
            <person name="Sandoval-Trujillo A.H."/>
            <person name="Ramirez-Duran N."/>
            <person name="Ventosa A."/>
        </authorList>
    </citation>
    <scope>NUCLEOTIDE SEQUENCE [LARGE SCALE GENOMIC DNA]</scope>
    <source>
        <strain evidence="1 2">LRS4.154</strain>
    </source>
</reference>
<evidence type="ECO:0000313" key="1">
    <source>
        <dbReference type="EMBL" id="OQO89719.1"/>
    </source>
</evidence>
<dbReference type="GO" id="GO:0003824">
    <property type="term" value="F:catalytic activity"/>
    <property type="evidence" value="ECO:0007669"/>
    <property type="project" value="UniProtKB-ARBA"/>
</dbReference>
<dbReference type="AlphaFoldDB" id="A0A1V8ZXS0"/>
<keyword evidence="2" id="KW-1185">Reference proteome</keyword>
<dbReference type="Gene3D" id="1.20.58.1300">
    <property type="match status" value="1"/>
</dbReference>
<dbReference type="InterPro" id="IPR001753">
    <property type="entry name" value="Enoyl-CoA_hydra/iso"/>
</dbReference>
<dbReference type="InterPro" id="IPR053482">
    <property type="entry name" value="DPA-CoA_Dioxygenase"/>
</dbReference>
<dbReference type="NCBIfam" id="NF042432">
    <property type="entry name" value="DHPACoAdixog_DpgC"/>
    <property type="match status" value="1"/>
</dbReference>
<dbReference type="EMBL" id="MWIH01000009">
    <property type="protein sequence ID" value="OQO89719.1"/>
    <property type="molecule type" value="Genomic_DNA"/>
</dbReference>
<protein>
    <submittedName>
        <fullName evidence="1">Enoyl-CoA hydratase</fullName>
    </submittedName>
</protein>
<dbReference type="Pfam" id="PF00378">
    <property type="entry name" value="ECH_1"/>
    <property type="match status" value="1"/>
</dbReference>
<dbReference type="PANTHER" id="PTHR11941">
    <property type="entry name" value="ENOYL-COA HYDRATASE-RELATED"/>
    <property type="match status" value="1"/>
</dbReference>
<dbReference type="PANTHER" id="PTHR11941:SF54">
    <property type="entry name" value="ENOYL-COA HYDRATASE, MITOCHONDRIAL"/>
    <property type="match status" value="1"/>
</dbReference>
<dbReference type="Gene3D" id="3.90.226.10">
    <property type="entry name" value="2-enoyl-CoA Hydratase, Chain A, domain 1"/>
    <property type="match status" value="1"/>
</dbReference>
<dbReference type="RefSeq" id="WP_081195376.1">
    <property type="nucleotide sequence ID" value="NZ_MWIH01000009.1"/>
</dbReference>
<dbReference type="CDD" id="cd06558">
    <property type="entry name" value="crotonase-like"/>
    <property type="match status" value="1"/>
</dbReference>
<proteinExistence type="predicted"/>
<name>A0A1V8ZXS0_SACPI</name>
<dbReference type="GO" id="GO:0006635">
    <property type="term" value="P:fatty acid beta-oxidation"/>
    <property type="evidence" value="ECO:0007669"/>
    <property type="project" value="TreeGrafter"/>
</dbReference>
<organism evidence="1 2">
    <name type="scientific">Saccharomonospora piscinae</name>
    <dbReference type="NCBI Taxonomy" id="687388"/>
    <lineage>
        <taxon>Bacteria</taxon>
        <taxon>Bacillati</taxon>
        <taxon>Actinomycetota</taxon>
        <taxon>Actinomycetes</taxon>
        <taxon>Pseudonocardiales</taxon>
        <taxon>Pseudonocardiaceae</taxon>
        <taxon>Saccharomonospora</taxon>
    </lineage>
</organism>
<gene>
    <name evidence="1" type="ORF">B1813_22755</name>
</gene>
<dbReference type="SUPFAM" id="SSF52096">
    <property type="entry name" value="ClpP/crotonase"/>
    <property type="match status" value="1"/>
</dbReference>
<dbReference type="InterPro" id="IPR029045">
    <property type="entry name" value="ClpP/crotonase-like_dom_sf"/>
</dbReference>
<comment type="caution">
    <text evidence="1">The sequence shown here is derived from an EMBL/GenBank/DDBJ whole genome shotgun (WGS) entry which is preliminary data.</text>
</comment>
<sequence>MTVIDGAPTGSDQVLDRDAATLAAHVRDCEATLAALPPKPARSPAEQAVADGVQHTARRLRARFLHDHADGVYHRLTGGLSDRLRIRELAAAAATEFPGLVPTEEQIAEELSRPQGEKEGREIDQGLFFRALLRRPAAGTHLLDTMLLPTPRALSLLPEFRATGQVDLGSLRLERRSGAAYLTVCNTSALNAEDNGLIDAMETAVDLALLDDEVGVGVLRGAEMTHPRYAGRRVFSAGINLKKLHAGQISFVDFLLRRELGYIAKLVRGLLIDDDPGAWPRRTRDKPWIAAVESFAIGGGAQLVLVFDHVIAAADAYFSLPAAQEGIVPGAANFRLTRSVGPRLARQVILSGRTIRASEPDARLLCDDVVDPREMDTAVEQARQRLDNPAVGVNRRMLNLAEEPSNAFREYLAEFAAEQALRLYGEDVVDKVRRSWAREEPV</sequence>
<dbReference type="STRING" id="1962155.B1813_22755"/>
<accession>A0A1V8ZXS0</accession>
<dbReference type="Proteomes" id="UP000192591">
    <property type="component" value="Unassembled WGS sequence"/>
</dbReference>
<evidence type="ECO:0000313" key="2">
    <source>
        <dbReference type="Proteomes" id="UP000192591"/>
    </source>
</evidence>